<dbReference type="KEGG" id="tng:GSTEN00022914G001"/>
<comment type="caution">
    <text evidence="2">The sequence shown here is derived from an EMBL/GenBank/DDBJ whole genome shotgun (WGS) entry which is preliminary data.</text>
</comment>
<proteinExistence type="predicted"/>
<dbReference type="EMBL" id="CAAE01014716">
    <property type="protein sequence ID" value="CAG03488.1"/>
    <property type="molecule type" value="Genomic_DNA"/>
</dbReference>
<evidence type="ECO:0000313" key="2">
    <source>
        <dbReference type="EMBL" id="CAG03488.1"/>
    </source>
</evidence>
<name>Q4S794_TETNG</name>
<feature type="region of interest" description="Disordered" evidence="1">
    <location>
        <begin position="45"/>
        <end position="77"/>
    </location>
</feature>
<sequence length="102" mass="11096">MSPLWAHRAHVNICNVCLEFTGVITFPTSTCPNMQMNAPFNLTQATEHAQQRISNERCGSAADHSDHGGENLQLAPDPGCRGVNCPPELAEFSGRNDADLYV</sequence>
<protein>
    <submittedName>
        <fullName evidence="2">(spotted green pufferfish) hypothetical protein</fullName>
    </submittedName>
</protein>
<accession>Q4S794</accession>
<reference evidence="2" key="2">
    <citation type="submission" date="2004-02" db="EMBL/GenBank/DDBJ databases">
        <authorList>
            <consortium name="Genoscope"/>
            <consortium name="Whitehead Institute Centre for Genome Research"/>
        </authorList>
    </citation>
    <scope>NUCLEOTIDE SEQUENCE</scope>
</reference>
<gene>
    <name evidence="2" type="ORF">GSTENG00022914001</name>
</gene>
<organism evidence="2">
    <name type="scientific">Tetraodon nigroviridis</name>
    <name type="common">Spotted green pufferfish</name>
    <name type="synonym">Chelonodon nigroviridis</name>
    <dbReference type="NCBI Taxonomy" id="99883"/>
    <lineage>
        <taxon>Eukaryota</taxon>
        <taxon>Metazoa</taxon>
        <taxon>Chordata</taxon>
        <taxon>Craniata</taxon>
        <taxon>Vertebrata</taxon>
        <taxon>Euteleostomi</taxon>
        <taxon>Actinopterygii</taxon>
        <taxon>Neopterygii</taxon>
        <taxon>Teleostei</taxon>
        <taxon>Neoteleostei</taxon>
        <taxon>Acanthomorphata</taxon>
        <taxon>Eupercaria</taxon>
        <taxon>Tetraodontiformes</taxon>
        <taxon>Tetradontoidea</taxon>
        <taxon>Tetraodontidae</taxon>
        <taxon>Tetraodon</taxon>
    </lineage>
</organism>
<dbReference type="AlphaFoldDB" id="Q4S794"/>
<reference evidence="2" key="1">
    <citation type="journal article" date="2004" name="Nature">
        <title>Genome duplication in the teleost fish Tetraodon nigroviridis reveals the early vertebrate proto-karyotype.</title>
        <authorList>
            <person name="Jaillon O."/>
            <person name="Aury J.-M."/>
            <person name="Brunet F."/>
            <person name="Petit J.-L."/>
            <person name="Stange-Thomann N."/>
            <person name="Mauceli E."/>
            <person name="Bouneau L."/>
            <person name="Fischer C."/>
            <person name="Ozouf-Costaz C."/>
            <person name="Bernot A."/>
            <person name="Nicaud S."/>
            <person name="Jaffe D."/>
            <person name="Fisher S."/>
            <person name="Lutfalla G."/>
            <person name="Dossat C."/>
            <person name="Segurens B."/>
            <person name="Dasilva C."/>
            <person name="Salanoubat M."/>
            <person name="Levy M."/>
            <person name="Boudet N."/>
            <person name="Castellano S."/>
            <person name="Anthouard V."/>
            <person name="Jubin C."/>
            <person name="Castelli V."/>
            <person name="Katinka M."/>
            <person name="Vacherie B."/>
            <person name="Biemont C."/>
            <person name="Skalli Z."/>
            <person name="Cattolico L."/>
            <person name="Poulain J."/>
            <person name="De Berardinis V."/>
            <person name="Cruaud C."/>
            <person name="Duprat S."/>
            <person name="Brottier P."/>
            <person name="Coutanceau J.-P."/>
            <person name="Gouzy J."/>
            <person name="Parra G."/>
            <person name="Lardier G."/>
            <person name="Chapple C."/>
            <person name="McKernan K.J."/>
            <person name="McEwan P."/>
            <person name="Bosak S."/>
            <person name="Kellis M."/>
            <person name="Volff J.-N."/>
            <person name="Guigo R."/>
            <person name="Zody M.C."/>
            <person name="Mesirov J."/>
            <person name="Lindblad-Toh K."/>
            <person name="Birren B."/>
            <person name="Nusbaum C."/>
            <person name="Kahn D."/>
            <person name="Robinson-Rechavi M."/>
            <person name="Laudet V."/>
            <person name="Schachter V."/>
            <person name="Quetier F."/>
            <person name="Saurin W."/>
            <person name="Scarpelli C."/>
            <person name="Wincker P."/>
            <person name="Lander E.S."/>
            <person name="Weissenbach J."/>
            <person name="Roest Crollius H."/>
        </authorList>
    </citation>
    <scope>NUCLEOTIDE SEQUENCE [LARGE SCALE GENOMIC DNA]</scope>
</reference>
<evidence type="ECO:0000256" key="1">
    <source>
        <dbReference type="SAM" id="MobiDB-lite"/>
    </source>
</evidence>